<gene>
    <name evidence="1" type="ORF">LCGC14_0613320</name>
</gene>
<dbReference type="EMBL" id="LAZR01001022">
    <property type="protein sequence ID" value="KKN52363.1"/>
    <property type="molecule type" value="Genomic_DNA"/>
</dbReference>
<proteinExistence type="predicted"/>
<comment type="caution">
    <text evidence="1">The sequence shown here is derived from an EMBL/GenBank/DDBJ whole genome shotgun (WGS) entry which is preliminary data.</text>
</comment>
<accession>A0A0F9UFJ5</accession>
<dbReference type="Gene3D" id="1.10.30.50">
    <property type="match status" value="1"/>
</dbReference>
<dbReference type="AlphaFoldDB" id="A0A0F9UFJ5"/>
<sequence>MVIELRAVEYTKEQKALIKGVTEAPEFNHTDWSSDRLESLRSSIRSHYREEQNFLCCYCKNSISLRNAANCQVEHIAPKSKYKHFIFNPKNLCVVCVDCNNAKRDIDVVKPLPLKKERTKYPPSSQFLIIHPHFDNYDEHLKKFGERIYFPLTEKGRSTYSVCKLDKGLADMGYFDSEEILSDIELMAQIMDAKVRKDTKKLTILKKLLIESI</sequence>
<protein>
    <submittedName>
        <fullName evidence="1">Uncharacterized protein</fullName>
    </submittedName>
</protein>
<evidence type="ECO:0000313" key="1">
    <source>
        <dbReference type="EMBL" id="KKN52363.1"/>
    </source>
</evidence>
<organism evidence="1">
    <name type="scientific">marine sediment metagenome</name>
    <dbReference type="NCBI Taxonomy" id="412755"/>
    <lineage>
        <taxon>unclassified sequences</taxon>
        <taxon>metagenomes</taxon>
        <taxon>ecological metagenomes</taxon>
    </lineage>
</organism>
<name>A0A0F9UFJ5_9ZZZZ</name>
<reference evidence="1" key="1">
    <citation type="journal article" date="2015" name="Nature">
        <title>Complex archaea that bridge the gap between prokaryotes and eukaryotes.</title>
        <authorList>
            <person name="Spang A."/>
            <person name="Saw J.H."/>
            <person name="Jorgensen S.L."/>
            <person name="Zaremba-Niedzwiedzka K."/>
            <person name="Martijn J."/>
            <person name="Lind A.E."/>
            <person name="van Eijk R."/>
            <person name="Schleper C."/>
            <person name="Guy L."/>
            <person name="Ettema T.J."/>
        </authorList>
    </citation>
    <scope>NUCLEOTIDE SEQUENCE</scope>
</reference>